<dbReference type="GO" id="GO:0030488">
    <property type="term" value="P:tRNA methylation"/>
    <property type="evidence" value="ECO:0007669"/>
    <property type="project" value="TreeGrafter"/>
</dbReference>
<name>A0A8J6KYY6_MICOH</name>
<evidence type="ECO:0000259" key="2">
    <source>
        <dbReference type="Pfam" id="PF25378"/>
    </source>
</evidence>
<feature type="region of interest" description="Disordered" evidence="1">
    <location>
        <begin position="94"/>
        <end position="136"/>
    </location>
</feature>
<dbReference type="PANTHER" id="PTHR22808">
    <property type="entry name" value="NCL1 YEAST -RELATED NOL1/NOP2/FMU SUN DOMAIN-CONTAINING"/>
    <property type="match status" value="1"/>
</dbReference>
<evidence type="ECO:0000313" key="4">
    <source>
        <dbReference type="Proteomes" id="UP000710432"/>
    </source>
</evidence>
<dbReference type="EMBL" id="JAATJU010003346">
    <property type="protein sequence ID" value="KAH0519805.1"/>
    <property type="molecule type" value="Genomic_DNA"/>
</dbReference>
<evidence type="ECO:0000256" key="1">
    <source>
        <dbReference type="SAM" id="MobiDB-lite"/>
    </source>
</evidence>
<dbReference type="InterPro" id="IPR057286">
    <property type="entry name" value="PUA_NSUN2"/>
</dbReference>
<dbReference type="PANTHER" id="PTHR22808:SF20">
    <property type="entry name" value="RNA CYTOSINE C(5)-METHYLTRANSFERASE NSUN2"/>
    <property type="match status" value="1"/>
</dbReference>
<proteinExistence type="predicted"/>
<dbReference type="GO" id="GO:0016428">
    <property type="term" value="F:tRNA (cytidine-5-)-methyltransferase activity"/>
    <property type="evidence" value="ECO:0007669"/>
    <property type="project" value="TreeGrafter"/>
</dbReference>
<dbReference type="GO" id="GO:0005634">
    <property type="term" value="C:nucleus"/>
    <property type="evidence" value="ECO:0007669"/>
    <property type="project" value="TreeGrafter"/>
</dbReference>
<gene>
    <name evidence="3" type="ORF">LTLLF_208635</name>
</gene>
<accession>A0A8J6KYY6</accession>
<sequence>MEDVKTLLTQENPFFRKLSSEAYSQVKDLAKGSVVLKYEPDSTNPDALQCPIVLCGWRGKASIRTFVPKNERLHYLRMMGLEVLGEKKKDGVILNNESLDSPEQPENDEGAEQTAQEASISDGITGCDPAAAEPSR</sequence>
<dbReference type="GO" id="GO:0000049">
    <property type="term" value="F:tRNA binding"/>
    <property type="evidence" value="ECO:0007669"/>
    <property type="project" value="TreeGrafter"/>
</dbReference>
<organism evidence="3 4">
    <name type="scientific">Microtus ochrogaster</name>
    <name type="common">Prairie vole</name>
    <dbReference type="NCBI Taxonomy" id="79684"/>
    <lineage>
        <taxon>Eukaryota</taxon>
        <taxon>Metazoa</taxon>
        <taxon>Chordata</taxon>
        <taxon>Craniata</taxon>
        <taxon>Vertebrata</taxon>
        <taxon>Euteleostomi</taxon>
        <taxon>Mammalia</taxon>
        <taxon>Eutheria</taxon>
        <taxon>Euarchontoglires</taxon>
        <taxon>Glires</taxon>
        <taxon>Rodentia</taxon>
        <taxon>Myomorpha</taxon>
        <taxon>Muroidea</taxon>
        <taxon>Cricetidae</taxon>
        <taxon>Arvicolinae</taxon>
        <taxon>Microtus</taxon>
    </lineage>
</organism>
<dbReference type="GO" id="GO:0005737">
    <property type="term" value="C:cytoplasm"/>
    <property type="evidence" value="ECO:0007669"/>
    <property type="project" value="TreeGrafter"/>
</dbReference>
<dbReference type="Pfam" id="PF25378">
    <property type="entry name" value="PUA_NSUN2"/>
    <property type="match status" value="1"/>
</dbReference>
<protein>
    <submittedName>
        <fullName evidence="3">tRNA (Cytosine(34)-C(5))-methyltransferase</fullName>
    </submittedName>
</protein>
<evidence type="ECO:0000313" key="3">
    <source>
        <dbReference type="EMBL" id="KAH0519805.1"/>
    </source>
</evidence>
<dbReference type="Proteomes" id="UP000710432">
    <property type="component" value="Unassembled WGS sequence"/>
</dbReference>
<dbReference type="InterPro" id="IPR023267">
    <property type="entry name" value="RCMT"/>
</dbReference>
<feature type="domain" description="RNA cytosine-C(5)-methyltransferase NSUN2-like PUA" evidence="2">
    <location>
        <begin position="1"/>
        <end position="80"/>
    </location>
</feature>
<dbReference type="AlphaFoldDB" id="A0A8J6KYY6"/>
<comment type="caution">
    <text evidence="3">The sequence shown here is derived from an EMBL/GenBank/DDBJ whole genome shotgun (WGS) entry which is preliminary data.</text>
</comment>
<reference evidence="3" key="1">
    <citation type="submission" date="2020-03" db="EMBL/GenBank/DDBJ databases">
        <title>Studies in the Genomics of Life Span.</title>
        <authorList>
            <person name="Glass D."/>
        </authorList>
    </citation>
    <scope>NUCLEOTIDE SEQUENCE</scope>
    <source>
        <strain evidence="3">LTLLF</strain>
        <tissue evidence="3">Muscle</tissue>
    </source>
</reference>